<dbReference type="EMBL" id="GL433837">
    <property type="protein sequence ID" value="EFN58781.1"/>
    <property type="molecule type" value="Genomic_DNA"/>
</dbReference>
<dbReference type="FunCoup" id="E1Z5M2">
    <property type="interactions" value="176"/>
</dbReference>
<dbReference type="RefSeq" id="XP_005850883.1">
    <property type="nucleotide sequence ID" value="XM_005850821.1"/>
</dbReference>
<dbReference type="Pfam" id="PF00685">
    <property type="entry name" value="Sulfotransfer_1"/>
    <property type="match status" value="1"/>
</dbReference>
<evidence type="ECO:0000313" key="7">
    <source>
        <dbReference type="Proteomes" id="UP000008141"/>
    </source>
</evidence>
<dbReference type="SUPFAM" id="SSF52540">
    <property type="entry name" value="P-loop containing nucleoside triphosphate hydrolases"/>
    <property type="match status" value="1"/>
</dbReference>
<gene>
    <name evidence="6" type="ORF">CHLNCDRAFT_59577</name>
</gene>
<dbReference type="KEGG" id="cvr:CHLNCDRAFT_59577"/>
<protein>
    <recommendedName>
        <fullName evidence="3">Sulfotransferase</fullName>
        <ecNumber evidence="3">2.8.2.-</ecNumber>
    </recommendedName>
</protein>
<sequence>MPADLSASDREDVVRTVQKMEEANRNLETAEGRMAGANLRVTQDDIMIVSPPKCGTTWLCQIVHMLRSGGDMSYDEINLVIPCIEMAWDYGLKDMTVQDGWRPRVYKTHFWRPHCPKGAGKYLFITRDPLDAGPSFFYFLQGWIFDAGAISMHDFLVHFWLRRGDPPSPLFNAGMWNNMASWYPHRADPNLLWLHYEDLQEDLPAAVSLIAEFLGIGQHDPALQALAVERSTIGWMKRFPEKYDEHMLKLARNEACGRPREAGLRTGKVREGRVGRNKEELTPELRQAIQERWDDTMLPVTGYATYEEMRRGINRELGRPFSR</sequence>
<dbReference type="EC" id="2.8.2.-" evidence="3"/>
<dbReference type="Gene3D" id="3.40.50.300">
    <property type="entry name" value="P-loop containing nucleotide triphosphate hydrolases"/>
    <property type="match status" value="1"/>
</dbReference>
<dbReference type="InParanoid" id="E1Z5M2"/>
<dbReference type="GO" id="GO:0008146">
    <property type="term" value="F:sulfotransferase activity"/>
    <property type="evidence" value="ECO:0007669"/>
    <property type="project" value="InterPro"/>
</dbReference>
<evidence type="ECO:0000256" key="1">
    <source>
        <dbReference type="ARBA" id="ARBA00005771"/>
    </source>
</evidence>
<dbReference type="PANTHER" id="PTHR11783">
    <property type="entry name" value="SULFOTRANSFERASE SULT"/>
    <property type="match status" value="1"/>
</dbReference>
<dbReference type="STRING" id="554065.E1Z5M2"/>
<dbReference type="eggNOG" id="KOG1584">
    <property type="taxonomic scope" value="Eukaryota"/>
</dbReference>
<organism evidence="7">
    <name type="scientific">Chlorella variabilis</name>
    <name type="common">Green alga</name>
    <dbReference type="NCBI Taxonomy" id="554065"/>
    <lineage>
        <taxon>Eukaryota</taxon>
        <taxon>Viridiplantae</taxon>
        <taxon>Chlorophyta</taxon>
        <taxon>core chlorophytes</taxon>
        <taxon>Trebouxiophyceae</taxon>
        <taxon>Chlorellales</taxon>
        <taxon>Chlorellaceae</taxon>
        <taxon>Chlorella clade</taxon>
        <taxon>Chlorella</taxon>
    </lineage>
</organism>
<dbReference type="GeneID" id="17358033"/>
<dbReference type="AlphaFoldDB" id="E1Z5M2"/>
<evidence type="ECO:0000259" key="5">
    <source>
        <dbReference type="Pfam" id="PF00685"/>
    </source>
</evidence>
<keyword evidence="4" id="KW-0175">Coiled coil</keyword>
<dbReference type="Proteomes" id="UP000008141">
    <property type="component" value="Unassembled WGS sequence"/>
</dbReference>
<dbReference type="OMA" id="DENEWGG"/>
<accession>E1Z5M2</accession>
<evidence type="ECO:0000313" key="6">
    <source>
        <dbReference type="EMBL" id="EFN58781.1"/>
    </source>
</evidence>
<keyword evidence="7" id="KW-1185">Reference proteome</keyword>
<evidence type="ECO:0000256" key="3">
    <source>
        <dbReference type="RuleBase" id="RU361155"/>
    </source>
</evidence>
<feature type="domain" description="Sulfotransferase" evidence="5">
    <location>
        <begin position="43"/>
        <end position="297"/>
    </location>
</feature>
<evidence type="ECO:0000256" key="2">
    <source>
        <dbReference type="ARBA" id="ARBA00022679"/>
    </source>
</evidence>
<dbReference type="InterPro" id="IPR027417">
    <property type="entry name" value="P-loop_NTPase"/>
</dbReference>
<keyword evidence="2 3" id="KW-0808">Transferase</keyword>
<feature type="coiled-coil region" evidence="4">
    <location>
        <begin position="10"/>
        <end position="40"/>
    </location>
</feature>
<proteinExistence type="inferred from homology"/>
<comment type="similarity">
    <text evidence="1 3">Belongs to the sulfotransferase 1 family.</text>
</comment>
<evidence type="ECO:0000256" key="4">
    <source>
        <dbReference type="SAM" id="Coils"/>
    </source>
</evidence>
<reference evidence="6 7" key="1">
    <citation type="journal article" date="2010" name="Plant Cell">
        <title>The Chlorella variabilis NC64A genome reveals adaptation to photosymbiosis, coevolution with viruses, and cryptic sex.</title>
        <authorList>
            <person name="Blanc G."/>
            <person name="Duncan G."/>
            <person name="Agarkova I."/>
            <person name="Borodovsky M."/>
            <person name="Gurnon J."/>
            <person name="Kuo A."/>
            <person name="Lindquist E."/>
            <person name="Lucas S."/>
            <person name="Pangilinan J."/>
            <person name="Polle J."/>
            <person name="Salamov A."/>
            <person name="Terry A."/>
            <person name="Yamada T."/>
            <person name="Dunigan D.D."/>
            <person name="Grigoriev I.V."/>
            <person name="Claverie J.M."/>
            <person name="Van Etten J.L."/>
        </authorList>
    </citation>
    <scope>NUCLEOTIDE SEQUENCE [LARGE SCALE GENOMIC DNA]</scope>
    <source>
        <strain evidence="6 7">NC64A</strain>
    </source>
</reference>
<dbReference type="InterPro" id="IPR000863">
    <property type="entry name" value="Sulfotransferase_dom"/>
</dbReference>
<dbReference type="OrthoDB" id="205623at2759"/>
<name>E1Z5M2_CHLVA</name>